<dbReference type="OrthoDB" id="5977668at2759"/>
<evidence type="ECO:0000313" key="3">
    <source>
        <dbReference type="Proteomes" id="UP000813461"/>
    </source>
</evidence>
<accession>A0A8K0RCI6</accession>
<dbReference type="InterPro" id="IPR050464">
    <property type="entry name" value="Zeta_carotene_desat/Oxidored"/>
</dbReference>
<dbReference type="EMBL" id="JAGMVJ010000002">
    <property type="protein sequence ID" value="KAH7093024.1"/>
    <property type="molecule type" value="Genomic_DNA"/>
</dbReference>
<keyword evidence="3" id="KW-1185">Reference proteome</keyword>
<dbReference type="GO" id="GO:0016491">
    <property type="term" value="F:oxidoreductase activity"/>
    <property type="evidence" value="ECO:0007669"/>
    <property type="project" value="TreeGrafter"/>
</dbReference>
<dbReference type="Gene3D" id="3.50.50.60">
    <property type="entry name" value="FAD/NAD(P)-binding domain"/>
    <property type="match status" value="1"/>
</dbReference>
<dbReference type="PANTHER" id="PTHR42923">
    <property type="entry name" value="PROTOPORPHYRINOGEN OXIDASE"/>
    <property type="match status" value="1"/>
</dbReference>
<evidence type="ECO:0000313" key="2">
    <source>
        <dbReference type="EMBL" id="KAH7093024.1"/>
    </source>
</evidence>
<dbReference type="Pfam" id="PF13450">
    <property type="entry name" value="NAD_binding_8"/>
    <property type="match status" value="1"/>
</dbReference>
<keyword evidence="1" id="KW-0812">Transmembrane</keyword>
<feature type="transmembrane region" description="Helical" evidence="1">
    <location>
        <begin position="133"/>
        <end position="155"/>
    </location>
</feature>
<dbReference type="SUPFAM" id="SSF51905">
    <property type="entry name" value="FAD/NAD(P)-binding domain"/>
    <property type="match status" value="1"/>
</dbReference>
<keyword evidence="1" id="KW-0472">Membrane</keyword>
<dbReference type="Proteomes" id="UP000813461">
    <property type="component" value="Unassembled WGS sequence"/>
</dbReference>
<evidence type="ECO:0008006" key="4">
    <source>
        <dbReference type="Google" id="ProtNLM"/>
    </source>
</evidence>
<name>A0A8K0RCI6_9PLEO</name>
<protein>
    <recommendedName>
        <fullName evidence="4">Amine oxidase domain-containing protein</fullName>
    </recommendedName>
</protein>
<proteinExistence type="predicted"/>
<evidence type="ECO:0000256" key="1">
    <source>
        <dbReference type="SAM" id="Phobius"/>
    </source>
</evidence>
<comment type="caution">
    <text evidence="2">The sequence shown here is derived from an EMBL/GenBank/DDBJ whole genome shotgun (WGS) entry which is preliminary data.</text>
</comment>
<dbReference type="PANTHER" id="PTHR42923:SF42">
    <property type="entry name" value="AMINE OXIDASE DOMAIN-CONTAINING PROTEIN"/>
    <property type="match status" value="1"/>
</dbReference>
<dbReference type="AlphaFoldDB" id="A0A8K0RCI6"/>
<dbReference type="InterPro" id="IPR036188">
    <property type="entry name" value="FAD/NAD-bd_sf"/>
</dbReference>
<keyword evidence="1" id="KW-1133">Transmembrane helix</keyword>
<sequence>MEPQKRVAVVGSGLAGLATAHLLHNDRRHRFAVRVFESGTSLSLDAASISIANPELKTEDRVDLPMRAFAGGFYNNLKALYDHLKVPYHSQPFLFEFAEAPKAPATKETSYFVHASNLHQLAPRPSTVGTIQYLVEVLYLIVCYGWFSLCCFFIAPHAGETLRQFLGRTWTPRRFVTYYLLPLISGVTTCPHEKLMNFPASDLIEYKRRTHRAPHFTVSEGVKSVQDLLIKDIDYELNAVVKLVEPQEEGVNVWWEQAGSGMCMERFDIVILAVAPDVVGHIFKPLEHHMARMPTAIVESVVHTDRSVLTETRPVRQALKAHSAQHIYLRTSADSETKTESHHVQSCGAIVTTCPYSPLDPALVIHSARFTRVLRSPESQRIVNAIFTEGEQSHADDKSVPQWKNGEGNVWLAGGWCWDGMVLLEGCVVSAMRIARDLDVEVPWLQKMRNQFEL</sequence>
<organism evidence="2 3">
    <name type="scientific">Paraphoma chrysanthemicola</name>
    <dbReference type="NCBI Taxonomy" id="798071"/>
    <lineage>
        <taxon>Eukaryota</taxon>
        <taxon>Fungi</taxon>
        <taxon>Dikarya</taxon>
        <taxon>Ascomycota</taxon>
        <taxon>Pezizomycotina</taxon>
        <taxon>Dothideomycetes</taxon>
        <taxon>Pleosporomycetidae</taxon>
        <taxon>Pleosporales</taxon>
        <taxon>Pleosporineae</taxon>
        <taxon>Phaeosphaeriaceae</taxon>
        <taxon>Paraphoma</taxon>
    </lineage>
</organism>
<reference evidence="2" key="1">
    <citation type="journal article" date="2021" name="Nat. Commun.">
        <title>Genetic determinants of endophytism in the Arabidopsis root mycobiome.</title>
        <authorList>
            <person name="Mesny F."/>
            <person name="Miyauchi S."/>
            <person name="Thiergart T."/>
            <person name="Pickel B."/>
            <person name="Atanasova L."/>
            <person name="Karlsson M."/>
            <person name="Huettel B."/>
            <person name="Barry K.W."/>
            <person name="Haridas S."/>
            <person name="Chen C."/>
            <person name="Bauer D."/>
            <person name="Andreopoulos W."/>
            <person name="Pangilinan J."/>
            <person name="LaButti K."/>
            <person name="Riley R."/>
            <person name="Lipzen A."/>
            <person name="Clum A."/>
            <person name="Drula E."/>
            <person name="Henrissat B."/>
            <person name="Kohler A."/>
            <person name="Grigoriev I.V."/>
            <person name="Martin F.M."/>
            <person name="Hacquard S."/>
        </authorList>
    </citation>
    <scope>NUCLEOTIDE SEQUENCE</scope>
    <source>
        <strain evidence="2">MPI-SDFR-AT-0120</strain>
    </source>
</reference>
<gene>
    <name evidence="2" type="ORF">FB567DRAFT_624353</name>
</gene>